<reference evidence="2 3" key="1">
    <citation type="submission" date="2019-05" db="EMBL/GenBank/DDBJ databases">
        <title>Algicella ahnfeltiae gen. nov., sp. nov., a novel marine bacterium of the family Flavobacteriaceae isolated from a red alga.</title>
        <authorList>
            <person name="Nedashkovskaya O.I."/>
            <person name="Kukhlevskiy A.D."/>
            <person name="Kim S.-G."/>
            <person name="Zhukova N.V."/>
            <person name="Mikhailov V.V."/>
        </authorList>
    </citation>
    <scope>NUCLEOTIDE SEQUENCE [LARGE SCALE GENOMIC DNA]</scope>
    <source>
        <strain evidence="2 3">10Alg115</strain>
    </source>
</reference>
<dbReference type="RefSeq" id="WP_138949385.1">
    <property type="nucleotide sequence ID" value="NZ_CP040749.1"/>
</dbReference>
<name>A0A5B7TQI7_9FLAO</name>
<gene>
    <name evidence="2" type="ORF">FF125_08610</name>
</gene>
<dbReference type="AlphaFoldDB" id="A0A5B7TQI7"/>
<evidence type="ECO:0000313" key="3">
    <source>
        <dbReference type="Proteomes" id="UP000306229"/>
    </source>
</evidence>
<dbReference type="InterPro" id="IPR011655">
    <property type="entry name" value="MpPF26"/>
</dbReference>
<accession>A0A5B7TQI7</accession>
<dbReference type="Pfam" id="PF07666">
    <property type="entry name" value="MpPF26"/>
    <property type="match status" value="1"/>
</dbReference>
<keyword evidence="1" id="KW-0472">Membrane</keyword>
<dbReference type="EMBL" id="CP040749">
    <property type="protein sequence ID" value="QCX38488.1"/>
    <property type="molecule type" value="Genomic_DNA"/>
</dbReference>
<proteinExistence type="predicted"/>
<keyword evidence="3" id="KW-1185">Reference proteome</keyword>
<keyword evidence="1" id="KW-1133">Transmembrane helix</keyword>
<dbReference type="Proteomes" id="UP000306229">
    <property type="component" value="Chromosome"/>
</dbReference>
<feature type="transmembrane region" description="Helical" evidence="1">
    <location>
        <begin position="12"/>
        <end position="40"/>
    </location>
</feature>
<sequence>MEQQKLPNANLVLIMGILSIVGACCYGLPGLIFGLIGLIVGVKDTKTYKQTPENYSNYGNVQAGKIMAIIGIILSLFMIVSVIYILSLIGWDALQDPELMQERLEELRSQYS</sequence>
<organism evidence="2 3">
    <name type="scientific">Aureibaculum algae</name>
    <dbReference type="NCBI Taxonomy" id="2584122"/>
    <lineage>
        <taxon>Bacteria</taxon>
        <taxon>Pseudomonadati</taxon>
        <taxon>Bacteroidota</taxon>
        <taxon>Flavobacteriia</taxon>
        <taxon>Flavobacteriales</taxon>
        <taxon>Flavobacteriaceae</taxon>
        <taxon>Aureibaculum</taxon>
    </lineage>
</organism>
<dbReference type="PROSITE" id="PS51257">
    <property type="entry name" value="PROKAR_LIPOPROTEIN"/>
    <property type="match status" value="1"/>
</dbReference>
<protein>
    <submittedName>
        <fullName evidence="2">DUF4190 domain-containing protein</fullName>
    </submittedName>
</protein>
<dbReference type="OrthoDB" id="1099888at2"/>
<feature type="transmembrane region" description="Helical" evidence="1">
    <location>
        <begin position="66"/>
        <end position="91"/>
    </location>
</feature>
<keyword evidence="1" id="KW-0812">Transmembrane</keyword>
<evidence type="ECO:0000313" key="2">
    <source>
        <dbReference type="EMBL" id="QCX38488.1"/>
    </source>
</evidence>
<dbReference type="KEGG" id="fbe:FF125_08610"/>
<dbReference type="NCBIfam" id="NF040945">
    <property type="entry name" value="CCC_membrane"/>
    <property type="match status" value="1"/>
</dbReference>
<evidence type="ECO:0000256" key="1">
    <source>
        <dbReference type="SAM" id="Phobius"/>
    </source>
</evidence>